<evidence type="ECO:0000313" key="2">
    <source>
        <dbReference type="EMBL" id="SHJ49857.1"/>
    </source>
</evidence>
<dbReference type="AlphaFoldDB" id="A0A1M6JSZ4"/>
<gene>
    <name evidence="2" type="ORF">SAMN02745136_00195</name>
</gene>
<evidence type="ECO:0000256" key="1">
    <source>
        <dbReference type="SAM" id="Phobius"/>
    </source>
</evidence>
<organism evidence="2 3">
    <name type="scientific">Anaerocolumna jejuensis DSM 15929</name>
    <dbReference type="NCBI Taxonomy" id="1121322"/>
    <lineage>
        <taxon>Bacteria</taxon>
        <taxon>Bacillati</taxon>
        <taxon>Bacillota</taxon>
        <taxon>Clostridia</taxon>
        <taxon>Lachnospirales</taxon>
        <taxon>Lachnospiraceae</taxon>
        <taxon>Anaerocolumna</taxon>
    </lineage>
</organism>
<name>A0A1M6JSZ4_9FIRM</name>
<evidence type="ECO:0000313" key="3">
    <source>
        <dbReference type="Proteomes" id="UP000184386"/>
    </source>
</evidence>
<dbReference type="Proteomes" id="UP000184386">
    <property type="component" value="Unassembled WGS sequence"/>
</dbReference>
<protein>
    <submittedName>
        <fullName evidence="2">Uncharacterized protein</fullName>
    </submittedName>
</protein>
<dbReference type="RefSeq" id="WP_073271986.1">
    <property type="nucleotide sequence ID" value="NZ_FRAC01000006.1"/>
</dbReference>
<keyword evidence="1" id="KW-0812">Transmembrane</keyword>
<accession>A0A1M6JSZ4</accession>
<keyword evidence="1" id="KW-1133">Transmembrane helix</keyword>
<dbReference type="OrthoDB" id="2049648at2"/>
<dbReference type="EMBL" id="FRAC01000006">
    <property type="protein sequence ID" value="SHJ49857.1"/>
    <property type="molecule type" value="Genomic_DNA"/>
</dbReference>
<proteinExistence type="predicted"/>
<sequence>MDKQEEYMIPNRAEYIRLARESCNRNQSMNTTGKAKSGYRNKEMFIPEDGSFTGAAADMGAGQSRGLKLFLIRLICASLLFLAVFLMDQFNFQIKQVNVSMIESQISDSIGVKEAQDFFVSVLDKFR</sequence>
<feature type="transmembrane region" description="Helical" evidence="1">
    <location>
        <begin position="69"/>
        <end position="87"/>
    </location>
</feature>
<reference evidence="2 3" key="1">
    <citation type="submission" date="2016-11" db="EMBL/GenBank/DDBJ databases">
        <authorList>
            <person name="Jaros S."/>
            <person name="Januszkiewicz K."/>
            <person name="Wedrychowicz H."/>
        </authorList>
    </citation>
    <scope>NUCLEOTIDE SEQUENCE [LARGE SCALE GENOMIC DNA]</scope>
    <source>
        <strain evidence="2 3">DSM 15929</strain>
    </source>
</reference>
<keyword evidence="1" id="KW-0472">Membrane</keyword>
<keyword evidence="3" id="KW-1185">Reference proteome</keyword>